<comment type="catalytic activity">
    <reaction evidence="1">
        <text>Hydrolysis of (1-&gt;3)-beta-D-glucosidic linkages in (1-&gt;3)-beta-D-glucans.</text>
        <dbReference type="EC" id="3.2.1.39"/>
    </reaction>
</comment>
<dbReference type="AlphaFoldDB" id="A0A0C4DK90"/>
<dbReference type="GO" id="GO:0005576">
    <property type="term" value="C:extracellular region"/>
    <property type="evidence" value="ECO:0007669"/>
    <property type="project" value="TreeGrafter"/>
</dbReference>
<dbReference type="GO" id="GO:0009986">
    <property type="term" value="C:cell surface"/>
    <property type="evidence" value="ECO:0007669"/>
    <property type="project" value="TreeGrafter"/>
</dbReference>
<keyword evidence="8" id="KW-1185">Reference proteome</keyword>
<dbReference type="SUPFAM" id="SSF51445">
    <property type="entry name" value="(Trans)glycosidases"/>
    <property type="match status" value="1"/>
</dbReference>
<evidence type="ECO:0000256" key="5">
    <source>
        <dbReference type="ARBA" id="ARBA00022801"/>
    </source>
</evidence>
<dbReference type="EMBL" id="ADBL01000031">
    <property type="status" value="NOT_ANNOTATED_CDS"/>
    <property type="molecule type" value="Genomic_DNA"/>
</dbReference>
<evidence type="ECO:0000256" key="4">
    <source>
        <dbReference type="ARBA" id="ARBA00012780"/>
    </source>
</evidence>
<dbReference type="EnsemblFungi" id="MAPG_00153T0">
    <property type="protein sequence ID" value="MAPG_00153T0"/>
    <property type="gene ID" value="MAPG_00153"/>
</dbReference>
<dbReference type="EC" id="3.2.1.39" evidence="4"/>
<protein>
    <recommendedName>
        <fullName evidence="4">glucan endo-1,3-beta-D-glucosidase</fullName>
        <ecNumber evidence="4">3.2.1.39</ecNumber>
    </recommendedName>
</protein>
<comment type="similarity">
    <text evidence="3">Belongs to the glycosyl hydrolase 17 family.</text>
</comment>
<reference evidence="6" key="2">
    <citation type="submission" date="2010-05" db="EMBL/GenBank/DDBJ databases">
        <title>The Genome Sequence of Magnaporthe poae strain ATCC 64411.</title>
        <authorList>
            <consortium name="The Broad Institute Genome Sequencing Platform"/>
            <consortium name="Broad Institute Genome Sequencing Center for Infectious Disease"/>
            <person name="Ma L.-J."/>
            <person name="Dead R."/>
            <person name="Young S."/>
            <person name="Zeng Q."/>
            <person name="Koehrsen M."/>
            <person name="Alvarado L."/>
            <person name="Berlin A."/>
            <person name="Chapman S.B."/>
            <person name="Chen Z."/>
            <person name="Freedman E."/>
            <person name="Gellesch M."/>
            <person name="Goldberg J."/>
            <person name="Griggs A."/>
            <person name="Gujja S."/>
            <person name="Heilman E.R."/>
            <person name="Heiman D."/>
            <person name="Hepburn T."/>
            <person name="Howarth C."/>
            <person name="Jen D."/>
            <person name="Larson L."/>
            <person name="Mehta T."/>
            <person name="Neiman D."/>
            <person name="Pearson M."/>
            <person name="Roberts A."/>
            <person name="Saif S."/>
            <person name="Shea T."/>
            <person name="Shenoy N."/>
            <person name="Sisk P."/>
            <person name="Stolte C."/>
            <person name="Sykes S."/>
            <person name="Walk T."/>
            <person name="White J."/>
            <person name="Yandava C."/>
            <person name="Haas B."/>
            <person name="Nusbaum C."/>
            <person name="Birren B."/>
        </authorList>
    </citation>
    <scope>NUCLEOTIDE SEQUENCE</scope>
    <source>
        <strain evidence="6">ATCC 64411</strain>
    </source>
</reference>
<accession>A0A0C4DK90</accession>
<sequence length="336" mass="37430">MCVLSLVSPAHPSLTWSLASYAQQETMRSSALVASLVAMASTASAAIQGFNYGAFFMNQQPKFQADFEYEFNRAKNLPGTSGWNSARLYTMVQWHTANDVVQAIPAAINTQTKLLLGLWVSGGEQAIENELTALRKAINTYGDAFTRLVVGISVGSEDLYRHLNNEVGVDADTLIRYIRRTREVLAGTPLASTPVGHVDTYDSFLDGRNRKVVDQLDWLGFDGYPYWERTKANSIENARERFYDGLDKTIALANGRPVWVTETGWPVIGDTVNQAVASPANARIYWREIACSLISRGINVWWYMLQESQWGQARPDFGIYGPGDLGQLQPYYDLSC</sequence>
<dbReference type="Proteomes" id="UP000011715">
    <property type="component" value="Unassembled WGS sequence"/>
</dbReference>
<evidence type="ECO:0000256" key="2">
    <source>
        <dbReference type="ARBA" id="ARBA00004196"/>
    </source>
</evidence>
<organism evidence="7 8">
    <name type="scientific">Magnaporthiopsis poae (strain ATCC 64411 / 73-15)</name>
    <name type="common">Kentucky bluegrass fungus</name>
    <name type="synonym">Magnaporthe poae</name>
    <dbReference type="NCBI Taxonomy" id="644358"/>
    <lineage>
        <taxon>Eukaryota</taxon>
        <taxon>Fungi</taxon>
        <taxon>Dikarya</taxon>
        <taxon>Ascomycota</taxon>
        <taxon>Pezizomycotina</taxon>
        <taxon>Sordariomycetes</taxon>
        <taxon>Sordariomycetidae</taxon>
        <taxon>Magnaporthales</taxon>
        <taxon>Magnaporthaceae</taxon>
        <taxon>Magnaporthiopsis</taxon>
    </lineage>
</organism>
<name>A0A0C4DK90_MAGP6</name>
<dbReference type="GO" id="GO:0042973">
    <property type="term" value="F:glucan endo-1,3-beta-D-glucosidase activity"/>
    <property type="evidence" value="ECO:0007669"/>
    <property type="project" value="UniProtKB-EC"/>
</dbReference>
<evidence type="ECO:0000313" key="7">
    <source>
        <dbReference type="EnsemblFungi" id="MAPG_00153T0"/>
    </source>
</evidence>
<dbReference type="Gene3D" id="3.20.20.80">
    <property type="entry name" value="Glycosidases"/>
    <property type="match status" value="1"/>
</dbReference>
<dbReference type="InterPro" id="IPR050732">
    <property type="entry name" value="Beta-glucan_modifiers"/>
</dbReference>
<evidence type="ECO:0000256" key="1">
    <source>
        <dbReference type="ARBA" id="ARBA00000382"/>
    </source>
</evidence>
<dbReference type="PANTHER" id="PTHR16631">
    <property type="entry name" value="GLUCAN 1,3-BETA-GLUCOSIDASE"/>
    <property type="match status" value="1"/>
</dbReference>
<evidence type="ECO:0000313" key="8">
    <source>
        <dbReference type="Proteomes" id="UP000011715"/>
    </source>
</evidence>
<dbReference type="EMBL" id="GL876966">
    <property type="protein sequence ID" value="KLU81058.1"/>
    <property type="molecule type" value="Genomic_DNA"/>
</dbReference>
<dbReference type="InterPro" id="IPR017853">
    <property type="entry name" value="GH"/>
</dbReference>
<evidence type="ECO:0000313" key="6">
    <source>
        <dbReference type="EMBL" id="KLU81058.1"/>
    </source>
</evidence>
<reference evidence="7" key="4">
    <citation type="journal article" date="2015" name="G3 (Bethesda)">
        <title>Genome sequences of three phytopathogenic species of the Magnaporthaceae family of fungi.</title>
        <authorList>
            <person name="Okagaki L.H."/>
            <person name="Nunes C.C."/>
            <person name="Sailsbery J."/>
            <person name="Clay B."/>
            <person name="Brown D."/>
            <person name="John T."/>
            <person name="Oh Y."/>
            <person name="Young N."/>
            <person name="Fitzgerald M."/>
            <person name="Haas B.J."/>
            <person name="Zeng Q."/>
            <person name="Young S."/>
            <person name="Adiconis X."/>
            <person name="Fan L."/>
            <person name="Levin J.Z."/>
            <person name="Mitchell T.K."/>
            <person name="Okubara P.A."/>
            <person name="Farman M.L."/>
            <person name="Kohn L.M."/>
            <person name="Birren B."/>
            <person name="Ma L.-J."/>
            <person name="Dean R.A."/>
        </authorList>
    </citation>
    <scope>NUCLEOTIDE SEQUENCE</scope>
    <source>
        <strain evidence="7">ATCC 64411 / 73-15</strain>
    </source>
</reference>
<reference evidence="8" key="1">
    <citation type="submission" date="2010-05" db="EMBL/GenBank/DDBJ databases">
        <title>The genome sequence of Magnaporthe poae strain ATCC 64411.</title>
        <authorList>
            <person name="Ma L.-J."/>
            <person name="Dead R."/>
            <person name="Young S."/>
            <person name="Zeng Q."/>
            <person name="Koehrsen M."/>
            <person name="Alvarado L."/>
            <person name="Berlin A."/>
            <person name="Chapman S.B."/>
            <person name="Chen Z."/>
            <person name="Freedman E."/>
            <person name="Gellesch M."/>
            <person name="Goldberg J."/>
            <person name="Griggs A."/>
            <person name="Gujja S."/>
            <person name="Heilman E.R."/>
            <person name="Heiman D."/>
            <person name="Hepburn T."/>
            <person name="Howarth C."/>
            <person name="Jen D."/>
            <person name="Larson L."/>
            <person name="Mehta T."/>
            <person name="Neiman D."/>
            <person name="Pearson M."/>
            <person name="Roberts A."/>
            <person name="Saif S."/>
            <person name="Shea T."/>
            <person name="Shenoy N."/>
            <person name="Sisk P."/>
            <person name="Stolte C."/>
            <person name="Sykes S."/>
            <person name="Walk T."/>
            <person name="White J."/>
            <person name="Yandava C."/>
            <person name="Haas B."/>
            <person name="Nusbaum C."/>
            <person name="Birren B."/>
        </authorList>
    </citation>
    <scope>NUCLEOTIDE SEQUENCE [LARGE SCALE GENOMIC DNA]</scope>
    <source>
        <strain evidence="8">ATCC 64411 / 73-15</strain>
    </source>
</reference>
<evidence type="ECO:0000256" key="3">
    <source>
        <dbReference type="ARBA" id="ARBA00008773"/>
    </source>
</evidence>
<gene>
    <name evidence="6" type="ORF">MAPG_00153</name>
</gene>
<dbReference type="eggNOG" id="ENOG502SI3D">
    <property type="taxonomic scope" value="Eukaryota"/>
</dbReference>
<dbReference type="OMA" id="ANAKYYW"/>
<dbReference type="PANTHER" id="PTHR16631:SF13">
    <property type="entry name" value="GLUCAN ENDO-1,3-BETA-GLUCOSIDASE EGLC-RELATED"/>
    <property type="match status" value="1"/>
</dbReference>
<proteinExistence type="inferred from homology"/>
<dbReference type="STRING" id="644358.A0A0C4DK90"/>
<dbReference type="OrthoDB" id="77201at2759"/>
<dbReference type="GO" id="GO:0009277">
    <property type="term" value="C:fungal-type cell wall"/>
    <property type="evidence" value="ECO:0007669"/>
    <property type="project" value="TreeGrafter"/>
</dbReference>
<keyword evidence="5" id="KW-0378">Hydrolase</keyword>
<reference evidence="6" key="3">
    <citation type="submission" date="2011-03" db="EMBL/GenBank/DDBJ databases">
        <title>Annotation of Magnaporthe poae ATCC 64411.</title>
        <authorList>
            <person name="Ma L.-J."/>
            <person name="Dead R."/>
            <person name="Young S.K."/>
            <person name="Zeng Q."/>
            <person name="Gargeya S."/>
            <person name="Fitzgerald M."/>
            <person name="Haas B."/>
            <person name="Abouelleil A."/>
            <person name="Alvarado L."/>
            <person name="Arachchi H.M."/>
            <person name="Berlin A."/>
            <person name="Brown A."/>
            <person name="Chapman S.B."/>
            <person name="Chen Z."/>
            <person name="Dunbar C."/>
            <person name="Freedman E."/>
            <person name="Gearin G."/>
            <person name="Gellesch M."/>
            <person name="Goldberg J."/>
            <person name="Griggs A."/>
            <person name="Gujja S."/>
            <person name="Heiman D."/>
            <person name="Howarth C."/>
            <person name="Larson L."/>
            <person name="Lui A."/>
            <person name="MacDonald P.J.P."/>
            <person name="Mehta T."/>
            <person name="Montmayeur A."/>
            <person name="Murphy C."/>
            <person name="Neiman D."/>
            <person name="Pearson M."/>
            <person name="Priest M."/>
            <person name="Roberts A."/>
            <person name="Saif S."/>
            <person name="Shea T."/>
            <person name="Shenoy N."/>
            <person name="Sisk P."/>
            <person name="Stolte C."/>
            <person name="Sykes S."/>
            <person name="Yandava C."/>
            <person name="Wortman J."/>
            <person name="Nusbaum C."/>
            <person name="Birren B."/>
        </authorList>
    </citation>
    <scope>NUCLEOTIDE SEQUENCE</scope>
    <source>
        <strain evidence="6">ATCC 64411</strain>
    </source>
</reference>
<comment type="subcellular location">
    <subcellularLocation>
        <location evidence="2">Cell envelope</location>
    </subcellularLocation>
</comment>
<dbReference type="GO" id="GO:0071555">
    <property type="term" value="P:cell wall organization"/>
    <property type="evidence" value="ECO:0007669"/>
    <property type="project" value="TreeGrafter"/>
</dbReference>
<dbReference type="VEuPathDB" id="FungiDB:MAPG_00153"/>
<reference evidence="7" key="5">
    <citation type="submission" date="2015-06" db="UniProtKB">
        <authorList>
            <consortium name="EnsemblFungi"/>
        </authorList>
    </citation>
    <scope>IDENTIFICATION</scope>
    <source>
        <strain evidence="7">ATCC 64411</strain>
    </source>
</reference>